<comment type="subunit">
    <text evidence="2 10">Homodimer.</text>
</comment>
<dbReference type="GO" id="GO:0005829">
    <property type="term" value="C:cytosol"/>
    <property type="evidence" value="ECO:0007669"/>
    <property type="project" value="TreeGrafter"/>
</dbReference>
<comment type="similarity">
    <text evidence="1 10 11">Belongs to the HAM1 NTPase family.</text>
</comment>
<organism evidence="12">
    <name type="scientific">Cyanobacterium aponinum AL20115</name>
    <dbReference type="NCBI Taxonomy" id="3090662"/>
    <lineage>
        <taxon>Bacteria</taxon>
        <taxon>Bacillati</taxon>
        <taxon>Cyanobacteriota</taxon>
        <taxon>Cyanophyceae</taxon>
        <taxon>Oscillatoriophycideae</taxon>
        <taxon>Chroococcales</taxon>
        <taxon>Geminocystaceae</taxon>
        <taxon>Cyanobacterium</taxon>
    </lineage>
</organism>
<evidence type="ECO:0000256" key="2">
    <source>
        <dbReference type="ARBA" id="ARBA00011738"/>
    </source>
</evidence>
<dbReference type="CDD" id="cd00515">
    <property type="entry name" value="HAM1"/>
    <property type="match status" value="1"/>
</dbReference>
<protein>
    <recommendedName>
        <fullName evidence="10">dITP/XTP pyrophosphatase</fullName>
        <ecNumber evidence="10">3.6.1.66</ecNumber>
    </recommendedName>
    <alternativeName>
        <fullName evidence="10">Non-canonical purine NTP pyrophosphatase</fullName>
    </alternativeName>
    <alternativeName>
        <fullName evidence="10">Non-standard purine NTP pyrophosphatase</fullName>
    </alternativeName>
    <alternativeName>
        <fullName evidence="10">Nucleoside-triphosphate diphosphatase</fullName>
    </alternativeName>
    <alternativeName>
        <fullName evidence="10">Nucleoside-triphosphate pyrophosphatase</fullName>
        <shortName evidence="10">NTPase</shortName>
    </alternativeName>
</protein>
<evidence type="ECO:0000256" key="5">
    <source>
        <dbReference type="ARBA" id="ARBA00022801"/>
    </source>
</evidence>
<dbReference type="GO" id="GO:0046872">
    <property type="term" value="F:metal ion binding"/>
    <property type="evidence" value="ECO:0007669"/>
    <property type="project" value="UniProtKB-KW"/>
</dbReference>
<feature type="active site" description="Proton acceptor" evidence="10">
    <location>
        <position position="67"/>
    </location>
</feature>
<dbReference type="AlphaFoldDB" id="A0AAF0ZFN9"/>
<dbReference type="EMBL" id="CP138348">
    <property type="protein sequence ID" value="WPF89518.1"/>
    <property type="molecule type" value="Genomic_DNA"/>
</dbReference>
<evidence type="ECO:0000256" key="1">
    <source>
        <dbReference type="ARBA" id="ARBA00008023"/>
    </source>
</evidence>
<comment type="cofactor">
    <cofactor evidence="10">
        <name>Mg(2+)</name>
        <dbReference type="ChEBI" id="CHEBI:18420"/>
    </cofactor>
    <text evidence="10">Binds 1 Mg(2+) ion per subunit.</text>
</comment>
<comment type="catalytic activity">
    <reaction evidence="8 10">
        <text>dITP + H2O = dIMP + diphosphate + H(+)</text>
        <dbReference type="Rhea" id="RHEA:28342"/>
        <dbReference type="ChEBI" id="CHEBI:15377"/>
        <dbReference type="ChEBI" id="CHEBI:15378"/>
        <dbReference type="ChEBI" id="CHEBI:33019"/>
        <dbReference type="ChEBI" id="CHEBI:61194"/>
        <dbReference type="ChEBI" id="CHEBI:61382"/>
        <dbReference type="EC" id="3.6.1.66"/>
    </reaction>
</comment>
<sequence length="195" mass="21263">MKKLVVATSNAGKLKEMEKHLSDFGVELALKPPEFDVEETGVTFGENARLKASQTAKTLGEWSIADDSGLEVMALNGQPGIYSARYGKTDQERIARLLRELAPFEDRSAQFVCAIAVSNPQGEIVIETEGVCLGQILTEIQGEGGFGYDPVFYVPEVGQTFAQMPSELKQKLSHRGKAFANLQPLLKSLIESEGK</sequence>
<evidence type="ECO:0000256" key="10">
    <source>
        <dbReference type="HAMAP-Rule" id="MF_01405"/>
    </source>
</evidence>
<feature type="binding site" evidence="10">
    <location>
        <begin position="146"/>
        <end position="149"/>
    </location>
    <ligand>
        <name>substrate</name>
    </ligand>
</feature>
<name>A0AAF0ZFN9_9CHRO</name>
<dbReference type="HAMAP" id="MF_01405">
    <property type="entry name" value="Non_canon_purine_NTPase"/>
    <property type="match status" value="1"/>
</dbReference>
<keyword evidence="5 10" id="KW-0378">Hydrolase</keyword>
<evidence type="ECO:0000256" key="6">
    <source>
        <dbReference type="ARBA" id="ARBA00022842"/>
    </source>
</evidence>
<dbReference type="InterPro" id="IPR002637">
    <property type="entry name" value="RdgB/HAM1"/>
</dbReference>
<comment type="catalytic activity">
    <reaction evidence="10">
        <text>ITP + H2O = IMP + diphosphate + H(+)</text>
        <dbReference type="Rhea" id="RHEA:29399"/>
        <dbReference type="ChEBI" id="CHEBI:15377"/>
        <dbReference type="ChEBI" id="CHEBI:15378"/>
        <dbReference type="ChEBI" id="CHEBI:33019"/>
        <dbReference type="ChEBI" id="CHEBI:58053"/>
        <dbReference type="ChEBI" id="CHEBI:61402"/>
        <dbReference type="EC" id="3.6.1.66"/>
    </reaction>
</comment>
<comment type="function">
    <text evidence="10">Pyrophosphatase that catalyzes the hydrolysis of nucleoside triphosphates to their monophosphate derivatives, with a high preference for the non-canonical purine nucleotides XTP (xanthosine triphosphate), dITP (deoxyinosine triphosphate) and ITP. Seems to function as a house-cleaning enzyme that removes non-canonical purine nucleotides from the nucleotide pool, thus preventing their incorporation into DNA/RNA and avoiding chromosomal lesions.</text>
</comment>
<dbReference type="InterPro" id="IPR029001">
    <property type="entry name" value="ITPase-like_fam"/>
</dbReference>
<feature type="binding site" evidence="10">
    <location>
        <position position="67"/>
    </location>
    <ligand>
        <name>Mg(2+)</name>
        <dbReference type="ChEBI" id="CHEBI:18420"/>
    </ligand>
</feature>
<dbReference type="GO" id="GO:0036222">
    <property type="term" value="F:XTP diphosphatase activity"/>
    <property type="evidence" value="ECO:0007669"/>
    <property type="project" value="UniProtKB-UniRule"/>
</dbReference>
<feature type="binding site" evidence="10">
    <location>
        <position position="38"/>
    </location>
    <ligand>
        <name>Mg(2+)</name>
        <dbReference type="ChEBI" id="CHEBI:18420"/>
    </ligand>
</feature>
<feature type="binding site" evidence="10">
    <location>
        <position position="68"/>
    </location>
    <ligand>
        <name>substrate</name>
    </ligand>
</feature>
<evidence type="ECO:0000313" key="12">
    <source>
        <dbReference type="EMBL" id="WPF89518.1"/>
    </source>
</evidence>
<dbReference type="GO" id="GO:0017111">
    <property type="term" value="F:ribonucleoside triphosphate phosphatase activity"/>
    <property type="evidence" value="ECO:0007669"/>
    <property type="project" value="InterPro"/>
</dbReference>
<dbReference type="Gene3D" id="3.90.950.10">
    <property type="match status" value="1"/>
</dbReference>
<dbReference type="PANTHER" id="PTHR11067">
    <property type="entry name" value="INOSINE TRIPHOSPHATE PYROPHOSPHATASE/HAM1 PROTEIN"/>
    <property type="match status" value="1"/>
</dbReference>
<dbReference type="NCBIfam" id="TIGR00042">
    <property type="entry name" value="RdgB/HAM1 family non-canonical purine NTP pyrophosphatase"/>
    <property type="match status" value="1"/>
</dbReference>
<keyword evidence="3 10" id="KW-0479">Metal-binding</keyword>
<dbReference type="EC" id="3.6.1.66" evidence="10"/>
<dbReference type="InterPro" id="IPR020922">
    <property type="entry name" value="dITP/XTP_pyrophosphatase"/>
</dbReference>
<evidence type="ECO:0000256" key="4">
    <source>
        <dbReference type="ARBA" id="ARBA00022741"/>
    </source>
</evidence>
<dbReference type="RefSeq" id="WP_015219420.1">
    <property type="nucleotide sequence ID" value="NZ_CP138348.1"/>
</dbReference>
<feature type="binding site" evidence="10">
    <location>
        <begin position="174"/>
        <end position="175"/>
    </location>
    <ligand>
        <name>substrate</name>
    </ligand>
</feature>
<dbReference type="GO" id="GO:0035870">
    <property type="term" value="F:dITP diphosphatase activity"/>
    <property type="evidence" value="ECO:0007669"/>
    <property type="project" value="UniProtKB-UniRule"/>
</dbReference>
<evidence type="ECO:0000256" key="11">
    <source>
        <dbReference type="RuleBase" id="RU003781"/>
    </source>
</evidence>
<dbReference type="GO" id="GO:0000166">
    <property type="term" value="F:nucleotide binding"/>
    <property type="evidence" value="ECO:0007669"/>
    <property type="project" value="UniProtKB-KW"/>
</dbReference>
<evidence type="ECO:0000256" key="7">
    <source>
        <dbReference type="ARBA" id="ARBA00023080"/>
    </source>
</evidence>
<keyword evidence="6 10" id="KW-0460">Magnesium</keyword>
<dbReference type="Pfam" id="PF01725">
    <property type="entry name" value="Ham1p_like"/>
    <property type="match status" value="1"/>
</dbReference>
<feature type="binding site" evidence="10">
    <location>
        <begin position="8"/>
        <end position="13"/>
    </location>
    <ligand>
        <name>substrate</name>
    </ligand>
</feature>
<evidence type="ECO:0000256" key="3">
    <source>
        <dbReference type="ARBA" id="ARBA00022723"/>
    </source>
</evidence>
<dbReference type="PANTHER" id="PTHR11067:SF9">
    <property type="entry name" value="INOSINE TRIPHOSPHATE PYROPHOSPHATASE"/>
    <property type="match status" value="1"/>
</dbReference>
<proteinExistence type="inferred from homology"/>
<evidence type="ECO:0000256" key="9">
    <source>
        <dbReference type="ARBA" id="ARBA00052017"/>
    </source>
</evidence>
<dbReference type="GO" id="GO:0036220">
    <property type="term" value="F:ITP diphosphatase activity"/>
    <property type="evidence" value="ECO:0007669"/>
    <property type="project" value="UniProtKB-UniRule"/>
</dbReference>
<dbReference type="FunFam" id="3.90.950.10:FF:000001">
    <property type="entry name" value="dITP/XTP pyrophosphatase"/>
    <property type="match status" value="1"/>
</dbReference>
<feature type="binding site" evidence="10">
    <location>
        <position position="169"/>
    </location>
    <ligand>
        <name>substrate</name>
    </ligand>
</feature>
<reference evidence="12" key="1">
    <citation type="submission" date="2023-11" db="EMBL/GenBank/DDBJ databases">
        <title>Genome sequence of Cyanobacterium aponinum BCRC AL20115.</title>
        <authorList>
            <person name="Chang H.-Y."/>
            <person name="Lin K.-M."/>
            <person name="Hsueh H.-T."/>
            <person name="Chu H.-A."/>
            <person name="Kuo C.-H."/>
        </authorList>
    </citation>
    <scope>NUCLEOTIDE SEQUENCE</scope>
    <source>
        <strain evidence="12">AL20115</strain>
    </source>
</reference>
<accession>A0AAF0ZFN9</accession>
<dbReference type="GO" id="GO:0009146">
    <property type="term" value="P:purine nucleoside triphosphate catabolic process"/>
    <property type="evidence" value="ECO:0007669"/>
    <property type="project" value="UniProtKB-UniRule"/>
</dbReference>
<comment type="catalytic activity">
    <reaction evidence="9 10">
        <text>XTP + H2O = XMP + diphosphate + H(+)</text>
        <dbReference type="Rhea" id="RHEA:28610"/>
        <dbReference type="ChEBI" id="CHEBI:15377"/>
        <dbReference type="ChEBI" id="CHEBI:15378"/>
        <dbReference type="ChEBI" id="CHEBI:33019"/>
        <dbReference type="ChEBI" id="CHEBI:57464"/>
        <dbReference type="ChEBI" id="CHEBI:61314"/>
        <dbReference type="EC" id="3.6.1.66"/>
    </reaction>
</comment>
<dbReference type="SUPFAM" id="SSF52972">
    <property type="entry name" value="ITPase-like"/>
    <property type="match status" value="1"/>
</dbReference>
<keyword evidence="7 10" id="KW-0546">Nucleotide metabolism</keyword>
<evidence type="ECO:0000256" key="8">
    <source>
        <dbReference type="ARBA" id="ARBA00051875"/>
    </source>
</evidence>
<dbReference type="GO" id="GO:0009117">
    <property type="term" value="P:nucleotide metabolic process"/>
    <property type="evidence" value="ECO:0007669"/>
    <property type="project" value="UniProtKB-KW"/>
</dbReference>
<gene>
    <name evidence="12" type="primary">rdgB</name>
    <name evidence="12" type="ORF">SAY89_04410</name>
</gene>
<keyword evidence="4 10" id="KW-0547">Nucleotide-binding</keyword>